<feature type="compositionally biased region" description="Polar residues" evidence="1">
    <location>
        <begin position="50"/>
        <end position="63"/>
    </location>
</feature>
<proteinExistence type="predicted"/>
<sequence length="196" mass="22105">MDPNLLRECAQRLLETADFIRGTNRTTAVTSTTQTTTTTSSSAPVMQQTEQTMQTRPNSATNRDTVRSEHTRVFGYRPPAPFRAPRNPRANSTGIRCLPYTNAAIVRASSTWSYLQSVLGQAKGYLRPLQRDIVMETPQGSIASPDKRDISSSGQGWTLLKQSRKDRVTTFVGRSVFQWDVDLWFILVYLLEILFL</sequence>
<reference evidence="2" key="2">
    <citation type="journal article" date="2023" name="Science">
        <title>Genomic signatures of disease resistance in endangered staghorn corals.</title>
        <authorList>
            <person name="Vollmer S.V."/>
            <person name="Selwyn J.D."/>
            <person name="Despard B.A."/>
            <person name="Roesel C.L."/>
        </authorList>
    </citation>
    <scope>NUCLEOTIDE SEQUENCE</scope>
    <source>
        <strain evidence="2">K2</strain>
    </source>
</reference>
<name>A0AAD9UU69_ACRCE</name>
<evidence type="ECO:0000313" key="3">
    <source>
        <dbReference type="Proteomes" id="UP001249851"/>
    </source>
</evidence>
<organism evidence="2 3">
    <name type="scientific">Acropora cervicornis</name>
    <name type="common">Staghorn coral</name>
    <dbReference type="NCBI Taxonomy" id="6130"/>
    <lineage>
        <taxon>Eukaryota</taxon>
        <taxon>Metazoa</taxon>
        <taxon>Cnidaria</taxon>
        <taxon>Anthozoa</taxon>
        <taxon>Hexacorallia</taxon>
        <taxon>Scleractinia</taxon>
        <taxon>Astrocoeniina</taxon>
        <taxon>Acroporidae</taxon>
        <taxon>Acropora</taxon>
    </lineage>
</organism>
<comment type="caution">
    <text evidence="2">The sequence shown here is derived from an EMBL/GenBank/DDBJ whole genome shotgun (WGS) entry which is preliminary data.</text>
</comment>
<gene>
    <name evidence="2" type="ORF">P5673_029649</name>
</gene>
<dbReference type="AlphaFoldDB" id="A0AAD9UU69"/>
<protein>
    <submittedName>
        <fullName evidence="2">Uncharacterized protein</fullName>
    </submittedName>
</protein>
<keyword evidence="3" id="KW-1185">Reference proteome</keyword>
<dbReference type="Proteomes" id="UP001249851">
    <property type="component" value="Unassembled WGS sequence"/>
</dbReference>
<dbReference type="EMBL" id="JARQWQ010000120">
    <property type="protein sequence ID" value="KAK2549827.1"/>
    <property type="molecule type" value="Genomic_DNA"/>
</dbReference>
<reference evidence="2" key="1">
    <citation type="journal article" date="2023" name="G3 (Bethesda)">
        <title>Whole genome assembly and annotation of the endangered Caribbean coral Acropora cervicornis.</title>
        <authorList>
            <person name="Selwyn J.D."/>
            <person name="Vollmer S.V."/>
        </authorList>
    </citation>
    <scope>NUCLEOTIDE SEQUENCE</scope>
    <source>
        <strain evidence="2">K2</strain>
    </source>
</reference>
<evidence type="ECO:0000256" key="1">
    <source>
        <dbReference type="SAM" id="MobiDB-lite"/>
    </source>
</evidence>
<evidence type="ECO:0000313" key="2">
    <source>
        <dbReference type="EMBL" id="KAK2549827.1"/>
    </source>
</evidence>
<feature type="region of interest" description="Disordered" evidence="1">
    <location>
        <begin position="50"/>
        <end position="69"/>
    </location>
</feature>
<accession>A0AAD9UU69</accession>